<dbReference type="CDD" id="cd17328">
    <property type="entry name" value="MFS_spinster_like"/>
    <property type="match status" value="1"/>
</dbReference>
<keyword evidence="2" id="KW-0813">Transport</keyword>
<keyword evidence="3 7" id="KW-0812">Transmembrane</keyword>
<dbReference type="PANTHER" id="PTHR23505:SF79">
    <property type="entry name" value="PROTEIN SPINSTER"/>
    <property type="match status" value="1"/>
</dbReference>
<keyword evidence="5 7" id="KW-0472">Membrane</keyword>
<gene>
    <name evidence="9" type="ORF">ACFPN2_21890</name>
</gene>
<sequence length="445" mass="46973">MSAVEEISSRPGLPAAAQAADRTPEHPWQLFSSRQRWTMLAVLFLVSTVSNVDRQIMTVAIEPIKAEFHATDTQMGLLTGIAFALFYATLGLPIARWADRGNRKLIITISITFWSIMTAICGTVQNFAQMFFARLAVGGGEAGALPTSQSLIADYFPPELRGRAIGIFAMAGVAGYAAALIGGAQIASRFGWRVMFVTFGLSSLLIAVVASLGLREPRHMLSRRADPAAGERLGPSIAALIGKPSFLWQIWGGVFFGIVSYGALIFVVSHLVRSFQLPLAQAGTIYGSISTVTAIVGALAGGYLTDRLGRRSPAAVPSLTGWLMIAALPFFLIAMLSHDLTLFVVCALIGGCLVFGAGPSLFAGIHIVCGSPRRATAIALLYFMMNSIGLGGGPALTGLLSDTFGAHEGSAMGLRIAMLISFTALLPGGVCFLLAGRTMKADAER</sequence>
<feature type="domain" description="Major facilitator superfamily (MFS) profile" evidence="8">
    <location>
        <begin position="39"/>
        <end position="439"/>
    </location>
</feature>
<dbReference type="RefSeq" id="WP_380600568.1">
    <property type="nucleotide sequence ID" value="NZ_JBHSDU010000010.1"/>
</dbReference>
<feature type="region of interest" description="Disordered" evidence="6">
    <location>
        <begin position="1"/>
        <end position="21"/>
    </location>
</feature>
<feature type="transmembrane region" description="Helical" evidence="7">
    <location>
        <begin position="416"/>
        <end position="435"/>
    </location>
</feature>
<dbReference type="PROSITE" id="PS50850">
    <property type="entry name" value="MFS"/>
    <property type="match status" value="1"/>
</dbReference>
<keyword evidence="10" id="KW-1185">Reference proteome</keyword>
<evidence type="ECO:0000256" key="4">
    <source>
        <dbReference type="ARBA" id="ARBA00022989"/>
    </source>
</evidence>
<feature type="transmembrane region" description="Helical" evidence="7">
    <location>
        <begin position="105"/>
        <end position="125"/>
    </location>
</feature>
<dbReference type="Proteomes" id="UP001595904">
    <property type="component" value="Unassembled WGS sequence"/>
</dbReference>
<name>A0ABV8SW67_9GAMM</name>
<comment type="caution">
    <text evidence="9">The sequence shown here is derived from an EMBL/GenBank/DDBJ whole genome shotgun (WGS) entry which is preliminary data.</text>
</comment>
<evidence type="ECO:0000256" key="3">
    <source>
        <dbReference type="ARBA" id="ARBA00022692"/>
    </source>
</evidence>
<evidence type="ECO:0000256" key="2">
    <source>
        <dbReference type="ARBA" id="ARBA00022448"/>
    </source>
</evidence>
<feature type="transmembrane region" description="Helical" evidence="7">
    <location>
        <begin position="377"/>
        <end position="396"/>
    </location>
</feature>
<comment type="subcellular location">
    <subcellularLocation>
        <location evidence="1">Membrane</location>
        <topology evidence="1">Multi-pass membrane protein</topology>
    </subcellularLocation>
</comment>
<feature type="transmembrane region" description="Helical" evidence="7">
    <location>
        <begin position="190"/>
        <end position="214"/>
    </location>
</feature>
<feature type="transmembrane region" description="Helical" evidence="7">
    <location>
        <begin position="164"/>
        <end position="184"/>
    </location>
</feature>
<dbReference type="InterPro" id="IPR020846">
    <property type="entry name" value="MFS_dom"/>
</dbReference>
<organism evidence="9 10">
    <name type="scientific">Steroidobacter flavus</name>
    <dbReference type="NCBI Taxonomy" id="1842136"/>
    <lineage>
        <taxon>Bacteria</taxon>
        <taxon>Pseudomonadati</taxon>
        <taxon>Pseudomonadota</taxon>
        <taxon>Gammaproteobacteria</taxon>
        <taxon>Steroidobacterales</taxon>
        <taxon>Steroidobacteraceae</taxon>
        <taxon>Steroidobacter</taxon>
    </lineage>
</organism>
<proteinExistence type="predicted"/>
<evidence type="ECO:0000259" key="8">
    <source>
        <dbReference type="PROSITE" id="PS50850"/>
    </source>
</evidence>
<dbReference type="InterPro" id="IPR011701">
    <property type="entry name" value="MFS"/>
</dbReference>
<keyword evidence="4 7" id="KW-1133">Transmembrane helix</keyword>
<dbReference type="Pfam" id="PF07690">
    <property type="entry name" value="MFS_1"/>
    <property type="match status" value="1"/>
</dbReference>
<dbReference type="InterPro" id="IPR036259">
    <property type="entry name" value="MFS_trans_sf"/>
</dbReference>
<dbReference type="Gene3D" id="1.20.1250.20">
    <property type="entry name" value="MFS general substrate transporter like domains"/>
    <property type="match status" value="1"/>
</dbReference>
<protein>
    <submittedName>
        <fullName evidence="9">Spinster family MFS transporter</fullName>
    </submittedName>
</protein>
<feature type="transmembrane region" description="Helical" evidence="7">
    <location>
        <begin position="77"/>
        <end position="98"/>
    </location>
</feature>
<reference evidence="10" key="1">
    <citation type="journal article" date="2019" name="Int. J. Syst. Evol. Microbiol.">
        <title>The Global Catalogue of Microorganisms (GCM) 10K type strain sequencing project: providing services to taxonomists for standard genome sequencing and annotation.</title>
        <authorList>
            <consortium name="The Broad Institute Genomics Platform"/>
            <consortium name="The Broad Institute Genome Sequencing Center for Infectious Disease"/>
            <person name="Wu L."/>
            <person name="Ma J."/>
        </authorList>
    </citation>
    <scope>NUCLEOTIDE SEQUENCE [LARGE SCALE GENOMIC DNA]</scope>
    <source>
        <strain evidence="10">CGMCC 1.10759</strain>
    </source>
</reference>
<accession>A0ABV8SW67</accession>
<evidence type="ECO:0000256" key="6">
    <source>
        <dbReference type="SAM" id="MobiDB-lite"/>
    </source>
</evidence>
<evidence type="ECO:0000256" key="7">
    <source>
        <dbReference type="SAM" id="Phobius"/>
    </source>
</evidence>
<feature type="transmembrane region" description="Helical" evidence="7">
    <location>
        <begin position="316"/>
        <end position="336"/>
    </location>
</feature>
<feature type="transmembrane region" description="Helical" evidence="7">
    <location>
        <begin position="342"/>
        <end position="365"/>
    </location>
</feature>
<evidence type="ECO:0000313" key="9">
    <source>
        <dbReference type="EMBL" id="MFC4311751.1"/>
    </source>
</evidence>
<evidence type="ECO:0000256" key="5">
    <source>
        <dbReference type="ARBA" id="ARBA00023136"/>
    </source>
</evidence>
<dbReference type="EMBL" id="JBHSDU010000010">
    <property type="protein sequence ID" value="MFC4311751.1"/>
    <property type="molecule type" value="Genomic_DNA"/>
</dbReference>
<dbReference type="InterPro" id="IPR044770">
    <property type="entry name" value="MFS_spinster-like"/>
</dbReference>
<dbReference type="PANTHER" id="PTHR23505">
    <property type="entry name" value="SPINSTER"/>
    <property type="match status" value="1"/>
</dbReference>
<feature type="transmembrane region" description="Helical" evidence="7">
    <location>
        <begin position="250"/>
        <end position="272"/>
    </location>
</feature>
<evidence type="ECO:0000256" key="1">
    <source>
        <dbReference type="ARBA" id="ARBA00004141"/>
    </source>
</evidence>
<dbReference type="SUPFAM" id="SSF103473">
    <property type="entry name" value="MFS general substrate transporter"/>
    <property type="match status" value="1"/>
</dbReference>
<feature type="transmembrane region" description="Helical" evidence="7">
    <location>
        <begin position="284"/>
        <end position="304"/>
    </location>
</feature>
<evidence type="ECO:0000313" key="10">
    <source>
        <dbReference type="Proteomes" id="UP001595904"/>
    </source>
</evidence>